<gene>
    <name evidence="6" type="ORF">L1049_003006</name>
</gene>
<evidence type="ECO:0000256" key="4">
    <source>
        <dbReference type="ARBA" id="ARBA00022842"/>
    </source>
</evidence>
<evidence type="ECO:0000256" key="2">
    <source>
        <dbReference type="ARBA" id="ARBA00022679"/>
    </source>
</evidence>
<dbReference type="Pfam" id="PF03492">
    <property type="entry name" value="Methyltransf_7"/>
    <property type="match status" value="1"/>
</dbReference>
<sequence length="150" mass="17363">MADEESAILPAKSYPMNSGDGPHSYAQNSWHQGTISEEKVHSFNVPKFYPSMKELGEIIDRNGYFSIERMDTLIPPIPNSLPSAQTVTLTFRVIMEQLIKKHFGNEIVEELFARFTKKLAENPVIFYEKNHTNIDLFILLKRKRKFTKLM</sequence>
<dbReference type="GO" id="GO:0032259">
    <property type="term" value="P:methylation"/>
    <property type="evidence" value="ECO:0007669"/>
    <property type="project" value="UniProtKB-KW"/>
</dbReference>
<accession>A0AAP0NJ93</accession>
<comment type="caution">
    <text evidence="6">The sequence shown here is derived from an EMBL/GenBank/DDBJ whole genome shotgun (WGS) entry which is preliminary data.</text>
</comment>
<keyword evidence="7" id="KW-1185">Reference proteome</keyword>
<dbReference type="GO" id="GO:0046872">
    <property type="term" value="F:metal ion binding"/>
    <property type="evidence" value="ECO:0007669"/>
    <property type="project" value="UniProtKB-KW"/>
</dbReference>
<dbReference type="InterPro" id="IPR042086">
    <property type="entry name" value="MeTrfase_capping"/>
</dbReference>
<name>A0AAP0NJ93_LIQFO</name>
<dbReference type="AlphaFoldDB" id="A0AAP0NJ93"/>
<evidence type="ECO:0000256" key="1">
    <source>
        <dbReference type="ARBA" id="ARBA00022603"/>
    </source>
</evidence>
<evidence type="ECO:0000256" key="3">
    <source>
        <dbReference type="ARBA" id="ARBA00022723"/>
    </source>
</evidence>
<keyword evidence="1" id="KW-0489">Methyltransferase</keyword>
<dbReference type="SUPFAM" id="SSF53335">
    <property type="entry name" value="S-adenosyl-L-methionine-dependent methyltransferases"/>
    <property type="match status" value="1"/>
</dbReference>
<dbReference type="Proteomes" id="UP001415857">
    <property type="component" value="Unassembled WGS sequence"/>
</dbReference>
<evidence type="ECO:0000313" key="6">
    <source>
        <dbReference type="EMBL" id="KAK9272630.1"/>
    </source>
</evidence>
<dbReference type="PANTHER" id="PTHR31009">
    <property type="entry name" value="S-ADENOSYL-L-METHIONINE:CARBOXYL METHYLTRANSFERASE FAMILY PROTEIN"/>
    <property type="match status" value="1"/>
</dbReference>
<dbReference type="Gene3D" id="3.40.50.150">
    <property type="entry name" value="Vaccinia Virus protein VP39"/>
    <property type="match status" value="1"/>
</dbReference>
<feature type="region of interest" description="Disordered" evidence="5">
    <location>
        <begin position="1"/>
        <end position="20"/>
    </location>
</feature>
<dbReference type="InterPro" id="IPR029063">
    <property type="entry name" value="SAM-dependent_MTases_sf"/>
</dbReference>
<organism evidence="6 7">
    <name type="scientific">Liquidambar formosana</name>
    <name type="common">Formosan gum</name>
    <dbReference type="NCBI Taxonomy" id="63359"/>
    <lineage>
        <taxon>Eukaryota</taxon>
        <taxon>Viridiplantae</taxon>
        <taxon>Streptophyta</taxon>
        <taxon>Embryophyta</taxon>
        <taxon>Tracheophyta</taxon>
        <taxon>Spermatophyta</taxon>
        <taxon>Magnoliopsida</taxon>
        <taxon>eudicotyledons</taxon>
        <taxon>Gunneridae</taxon>
        <taxon>Pentapetalae</taxon>
        <taxon>Saxifragales</taxon>
        <taxon>Altingiaceae</taxon>
        <taxon>Liquidambar</taxon>
    </lineage>
</organism>
<keyword evidence="4" id="KW-0460">Magnesium</keyword>
<evidence type="ECO:0008006" key="8">
    <source>
        <dbReference type="Google" id="ProtNLM"/>
    </source>
</evidence>
<keyword evidence="2" id="KW-0808">Transferase</keyword>
<reference evidence="6 7" key="1">
    <citation type="journal article" date="2024" name="Plant J.">
        <title>Genome sequences and population genomics reveal climatic adaptation and genomic divergence between two closely related sweetgum species.</title>
        <authorList>
            <person name="Xu W.Q."/>
            <person name="Ren C.Q."/>
            <person name="Zhang X.Y."/>
            <person name="Comes H.P."/>
            <person name="Liu X.H."/>
            <person name="Li Y.G."/>
            <person name="Kettle C.J."/>
            <person name="Jalonen R."/>
            <person name="Gaisberger H."/>
            <person name="Ma Y.Z."/>
            <person name="Qiu Y.X."/>
        </authorList>
    </citation>
    <scope>NUCLEOTIDE SEQUENCE [LARGE SCALE GENOMIC DNA]</scope>
    <source>
        <strain evidence="6">Hangzhou</strain>
    </source>
</reference>
<protein>
    <recommendedName>
        <fullName evidence="8">SAM dependent carboxyl methyltransferase</fullName>
    </recommendedName>
</protein>
<dbReference type="EMBL" id="JBBPBK010000013">
    <property type="protein sequence ID" value="KAK9272630.1"/>
    <property type="molecule type" value="Genomic_DNA"/>
</dbReference>
<evidence type="ECO:0000256" key="5">
    <source>
        <dbReference type="SAM" id="MobiDB-lite"/>
    </source>
</evidence>
<proteinExistence type="predicted"/>
<dbReference type="Gene3D" id="1.10.1200.270">
    <property type="entry name" value="Methyltransferase, alpha-helical capping domain"/>
    <property type="match status" value="1"/>
</dbReference>
<keyword evidence="3" id="KW-0479">Metal-binding</keyword>
<evidence type="ECO:0000313" key="7">
    <source>
        <dbReference type="Proteomes" id="UP001415857"/>
    </source>
</evidence>
<dbReference type="GO" id="GO:0008168">
    <property type="term" value="F:methyltransferase activity"/>
    <property type="evidence" value="ECO:0007669"/>
    <property type="project" value="UniProtKB-KW"/>
</dbReference>
<dbReference type="InterPro" id="IPR005299">
    <property type="entry name" value="MeTrfase_7"/>
</dbReference>